<dbReference type="SUPFAM" id="SSF56672">
    <property type="entry name" value="DNA/RNA polymerases"/>
    <property type="match status" value="1"/>
</dbReference>
<proteinExistence type="predicted"/>
<comment type="caution">
    <text evidence="1">The sequence shown here is derived from an EMBL/GenBank/DDBJ whole genome shotgun (WGS) entry which is preliminary data.</text>
</comment>
<name>A0A0V0Y6F0_TRIPS</name>
<dbReference type="EMBL" id="JYDU01000051">
    <property type="protein sequence ID" value="KRX95821.1"/>
    <property type="molecule type" value="Genomic_DNA"/>
</dbReference>
<reference evidence="1 2" key="1">
    <citation type="submission" date="2015-01" db="EMBL/GenBank/DDBJ databases">
        <title>Evolution of Trichinella species and genotypes.</title>
        <authorList>
            <person name="Korhonen P.K."/>
            <person name="Edoardo P."/>
            <person name="Giuseppe L.R."/>
            <person name="Gasser R.B."/>
        </authorList>
    </citation>
    <scope>NUCLEOTIDE SEQUENCE [LARGE SCALE GENOMIC DNA]</scope>
    <source>
        <strain evidence="1">ISS141</strain>
    </source>
</reference>
<dbReference type="PANTHER" id="PTHR47331">
    <property type="entry name" value="PHD-TYPE DOMAIN-CONTAINING PROTEIN"/>
    <property type="match status" value="1"/>
</dbReference>
<evidence type="ECO:0008006" key="3">
    <source>
        <dbReference type="Google" id="ProtNLM"/>
    </source>
</evidence>
<protein>
    <recommendedName>
        <fullName evidence="3">Reverse transcriptase domain-containing protein</fullName>
    </recommendedName>
</protein>
<dbReference type="InterPro" id="IPR043502">
    <property type="entry name" value="DNA/RNA_pol_sf"/>
</dbReference>
<dbReference type="AlphaFoldDB" id="A0A0V0Y6F0"/>
<evidence type="ECO:0000313" key="2">
    <source>
        <dbReference type="Proteomes" id="UP000054815"/>
    </source>
</evidence>
<dbReference type="PANTHER" id="PTHR47331:SF5">
    <property type="entry name" value="RIBONUCLEASE H"/>
    <property type="match status" value="1"/>
</dbReference>
<accession>A0A0V0Y6F0</accession>
<sequence length="169" mass="19366">MLSKTEGIIKRVGNVHGDEGRTWYSPHHMIFKNYQTSTKGRIVFDALTHFERTSLIEQFEAGPSSSPFLALAVMQHHVKGNKAQWPKAAEEILKNVYVDDLLCSFDDRTETMECMKELKQLMGTAGFCLTKWSSNEPTVLRSLPEKMLYQSVWRCIRDGIMECVLSDVF</sequence>
<gene>
    <name evidence="1" type="ORF">T4E_6972</name>
</gene>
<organism evidence="1 2">
    <name type="scientific">Trichinella pseudospiralis</name>
    <name type="common">Parasitic roundworm</name>
    <dbReference type="NCBI Taxonomy" id="6337"/>
    <lineage>
        <taxon>Eukaryota</taxon>
        <taxon>Metazoa</taxon>
        <taxon>Ecdysozoa</taxon>
        <taxon>Nematoda</taxon>
        <taxon>Enoplea</taxon>
        <taxon>Dorylaimia</taxon>
        <taxon>Trichinellida</taxon>
        <taxon>Trichinellidae</taxon>
        <taxon>Trichinella</taxon>
    </lineage>
</organism>
<evidence type="ECO:0000313" key="1">
    <source>
        <dbReference type="EMBL" id="KRX95821.1"/>
    </source>
</evidence>
<dbReference type="STRING" id="6337.A0A0V0Y6F0"/>
<dbReference type="Proteomes" id="UP000054815">
    <property type="component" value="Unassembled WGS sequence"/>
</dbReference>